<feature type="region of interest" description="Disordered" evidence="1">
    <location>
        <begin position="83"/>
        <end position="104"/>
    </location>
</feature>
<proteinExistence type="predicted"/>
<name>A0ABS6VWR6_9GAMM</name>
<evidence type="ECO:0000313" key="3">
    <source>
        <dbReference type="Proteomes" id="UP001166291"/>
    </source>
</evidence>
<keyword evidence="3" id="KW-1185">Reference proteome</keyword>
<sequence length="104" mass="11957">MKPKISGGLVHELPDDLAKTLCDKDIISIWETLSAIGRNEFICWIEDAKQEKTRVKRIARATEELLEGKKRPCCWAGCIHRTDKKPSKWQQDVLIDKKKKPATK</sequence>
<dbReference type="Pfam" id="PF13376">
    <property type="entry name" value="OmdA"/>
    <property type="match status" value="1"/>
</dbReference>
<gene>
    <name evidence="2" type="ORF">KXJ70_18300</name>
</gene>
<dbReference type="Proteomes" id="UP001166291">
    <property type="component" value="Unassembled WGS sequence"/>
</dbReference>
<accession>A0ABS6VWR6</accession>
<organism evidence="2 3">
    <name type="scientific">Zhongshania aquimaris</name>
    <dbReference type="NCBI Taxonomy" id="2857107"/>
    <lineage>
        <taxon>Bacteria</taxon>
        <taxon>Pseudomonadati</taxon>
        <taxon>Pseudomonadota</taxon>
        <taxon>Gammaproteobacteria</taxon>
        <taxon>Cellvibrionales</taxon>
        <taxon>Spongiibacteraceae</taxon>
        <taxon>Zhongshania</taxon>
    </lineage>
</organism>
<comment type="caution">
    <text evidence="2">The sequence shown here is derived from an EMBL/GenBank/DDBJ whole genome shotgun (WGS) entry which is preliminary data.</text>
</comment>
<evidence type="ECO:0000256" key="1">
    <source>
        <dbReference type="SAM" id="MobiDB-lite"/>
    </source>
</evidence>
<reference evidence="2" key="1">
    <citation type="submission" date="2021-07" db="EMBL/GenBank/DDBJ databases">
        <title>Zhongshania sp. CAU 1632 isolated from seawater.</title>
        <authorList>
            <person name="Kim W."/>
        </authorList>
    </citation>
    <scope>NUCLEOTIDE SEQUENCE</scope>
    <source>
        <strain evidence="2">CAU 1632</strain>
    </source>
</reference>
<dbReference type="RefSeq" id="WP_219045002.1">
    <property type="nucleotide sequence ID" value="NZ_JAHWDQ010000007.1"/>
</dbReference>
<protein>
    <submittedName>
        <fullName evidence="2">YdeI/OmpD-associated family protein</fullName>
    </submittedName>
</protein>
<evidence type="ECO:0000313" key="2">
    <source>
        <dbReference type="EMBL" id="MBW2942757.1"/>
    </source>
</evidence>
<dbReference type="EMBL" id="JAHWDQ010000007">
    <property type="protein sequence ID" value="MBW2942757.1"/>
    <property type="molecule type" value="Genomic_DNA"/>
</dbReference>